<organism evidence="2 3">
    <name type="scientific">Agaribacillus aureus</name>
    <dbReference type="NCBI Taxonomy" id="3051825"/>
    <lineage>
        <taxon>Bacteria</taxon>
        <taxon>Pseudomonadati</taxon>
        <taxon>Bacteroidota</taxon>
        <taxon>Cytophagia</taxon>
        <taxon>Cytophagales</taxon>
        <taxon>Splendidivirgaceae</taxon>
        <taxon>Agaribacillus</taxon>
    </lineage>
</organism>
<accession>A0ABT8L656</accession>
<keyword evidence="1" id="KW-0472">Membrane</keyword>
<evidence type="ECO:0000256" key="1">
    <source>
        <dbReference type="SAM" id="Phobius"/>
    </source>
</evidence>
<reference evidence="2" key="1">
    <citation type="submission" date="2023-06" db="EMBL/GenBank/DDBJ databases">
        <title>Genomic of Agaribacillus aureum.</title>
        <authorList>
            <person name="Wang G."/>
        </authorList>
    </citation>
    <scope>NUCLEOTIDE SEQUENCE</scope>
    <source>
        <strain evidence="2">BMA12</strain>
    </source>
</reference>
<evidence type="ECO:0000313" key="3">
    <source>
        <dbReference type="Proteomes" id="UP001172083"/>
    </source>
</evidence>
<dbReference type="Proteomes" id="UP001172083">
    <property type="component" value="Unassembled WGS sequence"/>
</dbReference>
<dbReference type="EMBL" id="JAUJEB010000002">
    <property type="protein sequence ID" value="MDN5213229.1"/>
    <property type="molecule type" value="Genomic_DNA"/>
</dbReference>
<proteinExistence type="predicted"/>
<keyword evidence="1" id="KW-0812">Transmembrane</keyword>
<sequence length="142" mass="16703">MFATMLRLLKAYLTLSTEKLKKWCSILPLILMLVNIFNPVITLMTFHWQFDKYLVECGHLRHHDEYCQASCILEEMMPEQAEAIPEKAISITYFFSDLFLQNRQWIPTFLLSEILMANLFSNYLLLYSPPVLEMHSPPPQLS</sequence>
<comment type="caution">
    <text evidence="2">The sequence shown here is derived from an EMBL/GenBank/DDBJ whole genome shotgun (WGS) entry which is preliminary data.</text>
</comment>
<name>A0ABT8L656_9BACT</name>
<keyword evidence="1" id="KW-1133">Transmembrane helix</keyword>
<gene>
    <name evidence="2" type="ORF">QQ020_14265</name>
</gene>
<keyword evidence="3" id="KW-1185">Reference proteome</keyword>
<feature type="transmembrane region" description="Helical" evidence="1">
    <location>
        <begin position="105"/>
        <end position="126"/>
    </location>
</feature>
<feature type="transmembrane region" description="Helical" evidence="1">
    <location>
        <begin position="26"/>
        <end position="46"/>
    </location>
</feature>
<dbReference type="RefSeq" id="WP_346758569.1">
    <property type="nucleotide sequence ID" value="NZ_JAUJEB010000002.1"/>
</dbReference>
<evidence type="ECO:0000313" key="2">
    <source>
        <dbReference type="EMBL" id="MDN5213229.1"/>
    </source>
</evidence>
<protein>
    <submittedName>
        <fullName evidence="2">Uncharacterized protein</fullName>
    </submittedName>
</protein>